<feature type="signal peptide" evidence="6">
    <location>
        <begin position="1"/>
        <end position="23"/>
    </location>
</feature>
<dbReference type="SUPFAM" id="SSF81383">
    <property type="entry name" value="F-box domain"/>
    <property type="match status" value="1"/>
</dbReference>
<proteinExistence type="predicted"/>
<dbReference type="KEGG" id="pmrn:116958582"/>
<dbReference type="Pfam" id="PF12937">
    <property type="entry name" value="F-box-like"/>
    <property type="match status" value="1"/>
</dbReference>
<protein>
    <recommendedName>
        <fullName evidence="4">F-box/LRR-repeat protein 8</fullName>
    </recommendedName>
    <alternativeName>
        <fullName evidence="5">F-box and leucine-rich repeat protein 8</fullName>
    </alternativeName>
</protein>
<dbReference type="RefSeq" id="XP_032837190.1">
    <property type="nucleotide sequence ID" value="XM_032981299.1"/>
</dbReference>
<dbReference type="RefSeq" id="XP_032837191.1">
    <property type="nucleotide sequence ID" value="XM_032981300.1"/>
</dbReference>
<dbReference type="GO" id="GO:0031398">
    <property type="term" value="P:positive regulation of protein ubiquitination"/>
    <property type="evidence" value="ECO:0007669"/>
    <property type="project" value="TreeGrafter"/>
</dbReference>
<comment type="function">
    <text evidence="1">Substrate-recognition component of the SCF (SKP1-CUL1-F-box protein)-type E3 ubiquitin ligase complex.</text>
</comment>
<keyword evidence="2" id="KW-0833">Ubl conjugation pathway</keyword>
<evidence type="ECO:0000256" key="3">
    <source>
        <dbReference type="ARBA" id="ARBA00062469"/>
    </source>
</evidence>
<evidence type="ECO:0000313" key="9">
    <source>
        <dbReference type="RefSeq" id="XP_032837190.1"/>
    </source>
</evidence>
<dbReference type="Gene3D" id="1.20.1280.50">
    <property type="match status" value="1"/>
</dbReference>
<dbReference type="PANTHER" id="PTHR20933">
    <property type="entry name" value="F-BOX ONLY PROTEIN 33"/>
    <property type="match status" value="1"/>
</dbReference>
<organism evidence="8 10">
    <name type="scientific">Petromyzon marinus</name>
    <name type="common">Sea lamprey</name>
    <dbReference type="NCBI Taxonomy" id="7757"/>
    <lineage>
        <taxon>Eukaryota</taxon>
        <taxon>Metazoa</taxon>
        <taxon>Chordata</taxon>
        <taxon>Craniata</taxon>
        <taxon>Vertebrata</taxon>
        <taxon>Cyclostomata</taxon>
        <taxon>Hyperoartia</taxon>
        <taxon>Petromyzontiformes</taxon>
        <taxon>Petromyzontidae</taxon>
        <taxon>Petromyzon</taxon>
    </lineage>
</organism>
<feature type="chain" id="PRO_5044709495" description="F-box/LRR-repeat protein 8" evidence="6">
    <location>
        <begin position="24"/>
        <end position="376"/>
    </location>
</feature>
<keyword evidence="8" id="KW-1185">Reference proteome</keyword>
<evidence type="ECO:0000313" key="8">
    <source>
        <dbReference type="Proteomes" id="UP001318040"/>
    </source>
</evidence>
<dbReference type="InterPro" id="IPR032675">
    <property type="entry name" value="LRR_dom_sf"/>
</dbReference>
<dbReference type="PANTHER" id="PTHR20933:SF4">
    <property type="entry name" value="F-BOX INVOLVED IN POLYQ PATHOGENESIS, ISOFORM A"/>
    <property type="match status" value="1"/>
</dbReference>
<evidence type="ECO:0000259" key="7">
    <source>
        <dbReference type="PROSITE" id="PS50181"/>
    </source>
</evidence>
<dbReference type="FunFam" id="3.80.10.10:FF:000260">
    <property type="entry name" value="F-box/LRR-repeat protein 8"/>
    <property type="match status" value="1"/>
</dbReference>
<dbReference type="InterPro" id="IPR036047">
    <property type="entry name" value="F-box-like_dom_sf"/>
</dbReference>
<sequence length="376" mass="43191">MELPSDILLYIFIFLSLEDRLSASLVCKQWARIFTSAQLWKKVTVSFVNDTQEEDQKMQVIQKFGSLIKSLKLVCNQTVLTNRRNACRVMDHLANGSMNLADLEIQFIGENPYFYSGQDFLQSLKRLFSAARNMDALHGFRQIDLRRLPLTLDADIVCSLADRNRAVHSLYLNNGSLVCLVSPECLLRVVKCCRQLSCLGVFHASLSSEVLDAFLEGDRKPLDMLEILCQRIDKYTYDIPGSMWKRLSERYVAMRVAVEFDHTVPVSRMNEILKPEIPVSTLRFKTFTYLVQQLEFTALNFAKTLTKLEIHTTKSEELNDALMTIAKQCVCLQEILCYCVLSGKTVQAFLTHCKCLRRYILKQQLEPHPWLPVVVV</sequence>
<dbReference type="InterPro" id="IPR001810">
    <property type="entry name" value="F-box_dom"/>
</dbReference>
<accession>A0AAJ7UIN6</accession>
<comment type="subunit">
    <text evidence="3">Directly interacts with SKP1 and CUL1.</text>
</comment>
<feature type="domain" description="F-box" evidence="7">
    <location>
        <begin position="1"/>
        <end position="43"/>
    </location>
</feature>
<evidence type="ECO:0000256" key="4">
    <source>
        <dbReference type="ARBA" id="ARBA00070268"/>
    </source>
</evidence>
<dbReference type="PROSITE" id="PS50181">
    <property type="entry name" value="FBOX"/>
    <property type="match status" value="1"/>
</dbReference>
<evidence type="ECO:0000313" key="10">
    <source>
        <dbReference type="RefSeq" id="XP_032837191.1"/>
    </source>
</evidence>
<dbReference type="AlphaFoldDB" id="A0AAJ7UIN6"/>
<evidence type="ECO:0000256" key="1">
    <source>
        <dbReference type="ARBA" id="ARBA00003437"/>
    </source>
</evidence>
<name>A0AAJ7UIN6_PETMA</name>
<dbReference type="Proteomes" id="UP001318040">
    <property type="component" value="Chromosome 80"/>
</dbReference>
<dbReference type="SMART" id="SM00256">
    <property type="entry name" value="FBOX"/>
    <property type="match status" value="1"/>
</dbReference>
<evidence type="ECO:0000256" key="6">
    <source>
        <dbReference type="SAM" id="SignalP"/>
    </source>
</evidence>
<evidence type="ECO:0000256" key="5">
    <source>
        <dbReference type="ARBA" id="ARBA00077971"/>
    </source>
</evidence>
<reference evidence="9 10" key="1">
    <citation type="submission" date="2025-04" db="UniProtKB">
        <authorList>
            <consortium name="RefSeq"/>
        </authorList>
    </citation>
    <scope>IDENTIFICATION</scope>
    <source>
        <tissue evidence="9 10">Sperm</tissue>
    </source>
</reference>
<dbReference type="Gene3D" id="3.80.10.10">
    <property type="entry name" value="Ribonuclease Inhibitor"/>
    <property type="match status" value="1"/>
</dbReference>
<keyword evidence="6" id="KW-0732">Signal</keyword>
<evidence type="ECO:0000256" key="2">
    <source>
        <dbReference type="ARBA" id="ARBA00022786"/>
    </source>
</evidence>
<gene>
    <name evidence="9 10" type="primary">LOC116958582</name>
</gene>